<feature type="compositionally biased region" description="Low complexity" evidence="1">
    <location>
        <begin position="897"/>
        <end position="906"/>
    </location>
</feature>
<feature type="chain" id="PRO_5013033210" description="VWFA domain-containing protein" evidence="3">
    <location>
        <begin position="36"/>
        <end position="937"/>
    </location>
</feature>
<comment type="caution">
    <text evidence="5">The sequence shown here is derived from an EMBL/GenBank/DDBJ whole genome shotgun (WGS) entry which is preliminary data.</text>
</comment>
<feature type="domain" description="VWFA" evidence="4">
    <location>
        <begin position="56"/>
        <end position="176"/>
    </location>
</feature>
<dbReference type="EMBL" id="NMVI01000005">
    <property type="protein sequence ID" value="OYN90464.1"/>
    <property type="molecule type" value="Genomic_DNA"/>
</dbReference>
<reference evidence="5 6" key="1">
    <citation type="submission" date="2017-07" db="EMBL/GenBank/DDBJ databases">
        <title>Draft whole genome sequences of clinical Proprionibacteriaceae strains.</title>
        <authorList>
            <person name="Bernier A.-M."/>
            <person name="Bernard K."/>
            <person name="Domingo M.-C."/>
        </authorList>
    </citation>
    <scope>NUCLEOTIDE SEQUENCE [LARGE SCALE GENOMIC DNA]</scope>
    <source>
        <strain evidence="5 6">NML 160184</strain>
    </source>
</reference>
<feature type="region of interest" description="Disordered" evidence="1">
    <location>
        <begin position="181"/>
        <end position="211"/>
    </location>
</feature>
<feature type="region of interest" description="Disordered" evidence="1">
    <location>
        <begin position="847"/>
        <end position="937"/>
    </location>
</feature>
<evidence type="ECO:0000256" key="2">
    <source>
        <dbReference type="SAM" id="Phobius"/>
    </source>
</evidence>
<keyword evidence="2" id="KW-0472">Membrane</keyword>
<evidence type="ECO:0000313" key="5">
    <source>
        <dbReference type="EMBL" id="OYN90464.1"/>
    </source>
</evidence>
<feature type="compositionally biased region" description="Gly residues" evidence="1">
    <location>
        <begin position="857"/>
        <end position="879"/>
    </location>
</feature>
<evidence type="ECO:0000259" key="4">
    <source>
        <dbReference type="PROSITE" id="PS50234"/>
    </source>
</evidence>
<dbReference type="PROSITE" id="PS50234">
    <property type="entry name" value="VWFA"/>
    <property type="match status" value="1"/>
</dbReference>
<evidence type="ECO:0000256" key="1">
    <source>
        <dbReference type="SAM" id="MobiDB-lite"/>
    </source>
</evidence>
<gene>
    <name evidence="5" type="ORF">CGZ92_01120</name>
</gene>
<dbReference type="RefSeq" id="WP_094449557.1">
    <property type="nucleotide sequence ID" value="NZ_NMVI01000005.1"/>
</dbReference>
<organism evidence="5 6">
    <name type="scientific">Parenemella sanctibonifatiensis</name>
    <dbReference type="NCBI Taxonomy" id="2016505"/>
    <lineage>
        <taxon>Bacteria</taxon>
        <taxon>Bacillati</taxon>
        <taxon>Actinomycetota</taxon>
        <taxon>Actinomycetes</taxon>
        <taxon>Propionibacteriales</taxon>
        <taxon>Propionibacteriaceae</taxon>
        <taxon>Parenemella</taxon>
    </lineage>
</organism>
<dbReference type="Pfam" id="PF13519">
    <property type="entry name" value="VWA_2"/>
    <property type="match status" value="1"/>
</dbReference>
<name>A0A255EG02_9ACTN</name>
<dbReference type="SUPFAM" id="SSF53300">
    <property type="entry name" value="vWA-like"/>
    <property type="match status" value="1"/>
</dbReference>
<keyword evidence="3" id="KW-0732">Signal</keyword>
<dbReference type="AlphaFoldDB" id="A0A255EG02"/>
<proteinExistence type="predicted"/>
<protein>
    <recommendedName>
        <fullName evidence="4">VWFA domain-containing protein</fullName>
    </recommendedName>
</protein>
<accession>A0A255EG02</accession>
<evidence type="ECO:0000256" key="3">
    <source>
        <dbReference type="SAM" id="SignalP"/>
    </source>
</evidence>
<sequence length="937" mass="97560">MTTRVRPLARLAVLAGLIMALAAGLGLGGAAPAQAQEEDGAVERLTACMANEQRGDLLILIDTSASLQSSDADAARVQAGRLLLTSLASFAERAGVDLTVNLAGFANRYESPSGDWVQLNPSSQDQVLNRIDEYASRDTGRGTDYWLGLEGARRDLAARKQNRPTNCQSIVFFSDGALDIDKAPDEDSNPIDRPYDPENPLNNDADRQRARDRAAESMCRPGGLADQIRLSPAVILAVGLTSAEAGADNFALMQGVATGQGPNGPCGEVQEPSPGEFTLASDIDSLLWAFNDYAPGGSEGGQQTGDVCEGTVCPEGAHSFVLDASVSGVSILAQADIPADVYLVSPSGLETKLDKGQLGEPNDLDIDGVAVNYTWHTDKTVAINADQNGADSWTGQWQVVFVAPDAPADAESRTSLHVYADIFPRWPDDNRPVIRAEENAELGFTLTNSAGTEIDPTELLGQATLDVSIYGPDGVEQELATGLDKNEMSQPVLLEGDDLAPGAYTLQLNLSITTAGTTNQAGEQIPGTELAPQRVDIPFSVQPPLGFPNVTTGQVNFGSVEGPVDLSAVLPVEGPGCVWLGAEPPMRVRAAPEEVTDLRLESPNNSAETCLKIEEGQTAELPLRLVSEQAGNGGVNGDFTVTVAPLEDLSRAHTVRVDYTADLYQPLNQVNFVLALIVALILGPGIPIGLLYLTKFATAKIPDNPLLATRFLVQVEHGQTLRDGAEVGIREGDFTQMVPITSGGARKLSFGDIDLLAKTGGSPFGMGWVEAVSGSAVGVSSEYPTPHGKEQHARLPLAVHNTWALLRQPGMPADQAMAVVLVAGNSTPEQREELFNDLATKAPNAISNLAGIAPGPSSGGGQDQPFGGPGGSGGPGGGPAPFSDDPFGGGGGGGFSVGPPQQQGPPQQGPPPQQGQPPQQQTGSSGGPFGGSGSPFG</sequence>
<keyword evidence="2" id="KW-0812">Transmembrane</keyword>
<feature type="transmembrane region" description="Helical" evidence="2">
    <location>
        <begin position="672"/>
        <end position="693"/>
    </location>
</feature>
<feature type="signal peptide" evidence="3">
    <location>
        <begin position="1"/>
        <end position="35"/>
    </location>
</feature>
<feature type="compositionally biased region" description="Gly residues" evidence="1">
    <location>
        <begin position="887"/>
        <end position="896"/>
    </location>
</feature>
<dbReference type="InterPro" id="IPR002035">
    <property type="entry name" value="VWF_A"/>
</dbReference>
<dbReference type="Proteomes" id="UP000216533">
    <property type="component" value="Unassembled WGS sequence"/>
</dbReference>
<evidence type="ECO:0000313" key="6">
    <source>
        <dbReference type="Proteomes" id="UP000216533"/>
    </source>
</evidence>
<dbReference type="Gene3D" id="3.40.50.410">
    <property type="entry name" value="von Willebrand factor, type A domain"/>
    <property type="match status" value="1"/>
</dbReference>
<dbReference type="CDD" id="cd00198">
    <property type="entry name" value="vWFA"/>
    <property type="match status" value="1"/>
</dbReference>
<keyword evidence="2" id="KW-1133">Transmembrane helix</keyword>
<dbReference type="InterPro" id="IPR036465">
    <property type="entry name" value="vWFA_dom_sf"/>
</dbReference>
<feature type="compositionally biased region" description="Gly residues" evidence="1">
    <location>
        <begin position="924"/>
        <end position="937"/>
    </location>
</feature>